<dbReference type="PROSITE" id="PS51198">
    <property type="entry name" value="UVRD_HELICASE_ATP_BIND"/>
    <property type="match status" value="1"/>
</dbReference>
<evidence type="ECO:0000313" key="15">
    <source>
        <dbReference type="Proteomes" id="UP001192346"/>
    </source>
</evidence>
<feature type="binding site" evidence="11">
    <location>
        <begin position="29"/>
        <end position="36"/>
    </location>
    <ligand>
        <name>ATP</name>
        <dbReference type="ChEBI" id="CHEBI:30616"/>
    </ligand>
</feature>
<evidence type="ECO:0000256" key="6">
    <source>
        <dbReference type="ARBA" id="ARBA00023125"/>
    </source>
</evidence>
<dbReference type="Proteomes" id="UP001192346">
    <property type="component" value="Unassembled WGS sequence"/>
</dbReference>
<dbReference type="Pfam" id="PF13361">
    <property type="entry name" value="UvrD_C"/>
    <property type="match status" value="1"/>
</dbReference>
<dbReference type="InterPro" id="IPR000212">
    <property type="entry name" value="DNA_helicase_UvrD/REP"/>
</dbReference>
<evidence type="ECO:0000256" key="10">
    <source>
        <dbReference type="ARBA" id="ARBA00048988"/>
    </source>
</evidence>
<evidence type="ECO:0000256" key="5">
    <source>
        <dbReference type="ARBA" id="ARBA00022840"/>
    </source>
</evidence>
<evidence type="ECO:0000256" key="1">
    <source>
        <dbReference type="ARBA" id="ARBA00009922"/>
    </source>
</evidence>
<dbReference type="RefSeq" id="WP_138107830.1">
    <property type="nucleotide sequence ID" value="NZ_VBRA02000004.1"/>
</dbReference>
<evidence type="ECO:0000256" key="2">
    <source>
        <dbReference type="ARBA" id="ARBA00022741"/>
    </source>
</evidence>
<keyword evidence="6" id="KW-0238">DNA-binding</keyword>
<keyword evidence="5 11" id="KW-0067">ATP-binding</keyword>
<dbReference type="SUPFAM" id="SSF52540">
    <property type="entry name" value="P-loop containing nucleoside triphosphate hydrolases"/>
    <property type="match status" value="1"/>
</dbReference>
<comment type="caution">
    <text evidence="14">The sequence shown here is derived from an EMBL/GenBank/DDBJ whole genome shotgun (WGS) entry which is preliminary data.</text>
</comment>
<dbReference type="Gene3D" id="3.40.50.300">
    <property type="entry name" value="P-loop containing nucleotide triphosphate hydrolases"/>
    <property type="match status" value="2"/>
</dbReference>
<keyword evidence="2 11" id="KW-0547">Nucleotide-binding</keyword>
<dbReference type="CDD" id="cd17932">
    <property type="entry name" value="DEXQc_UvrD"/>
    <property type="match status" value="1"/>
</dbReference>
<dbReference type="EC" id="5.6.2.4" evidence="9"/>
<dbReference type="InterPro" id="IPR027417">
    <property type="entry name" value="P-loop_NTPase"/>
</dbReference>
<evidence type="ECO:0000259" key="12">
    <source>
        <dbReference type="PROSITE" id="PS51198"/>
    </source>
</evidence>
<dbReference type="InterPro" id="IPR013986">
    <property type="entry name" value="DExx_box_DNA_helicase_dom_sf"/>
</dbReference>
<evidence type="ECO:0000256" key="8">
    <source>
        <dbReference type="ARBA" id="ARBA00034617"/>
    </source>
</evidence>
<evidence type="ECO:0000256" key="11">
    <source>
        <dbReference type="PROSITE-ProRule" id="PRU00560"/>
    </source>
</evidence>
<proteinExistence type="inferred from homology"/>
<accession>A0ABS5BI50</accession>
<dbReference type="Gene3D" id="1.10.10.160">
    <property type="match status" value="1"/>
</dbReference>
<dbReference type="Pfam" id="PF00580">
    <property type="entry name" value="UvrD-helicase"/>
    <property type="match status" value="1"/>
</dbReference>
<evidence type="ECO:0000313" key="14">
    <source>
        <dbReference type="EMBL" id="MBP3059260.1"/>
    </source>
</evidence>
<dbReference type="InterPro" id="IPR014017">
    <property type="entry name" value="DNA_helicase_UvrD-like_C"/>
</dbReference>
<feature type="domain" description="UvrD-like helicase ATP-binding" evidence="12">
    <location>
        <begin position="8"/>
        <end position="301"/>
    </location>
</feature>
<evidence type="ECO:0000259" key="13">
    <source>
        <dbReference type="PROSITE" id="PS51217"/>
    </source>
</evidence>
<evidence type="ECO:0000256" key="3">
    <source>
        <dbReference type="ARBA" id="ARBA00022801"/>
    </source>
</evidence>
<sequence>MNKQEWLNNLNEEQFKSVTVKNKSVYVIAGPGTGKTRTLISRIAYLIESEKTKIKGILVIAFTNNAVQEVKERLEKILHIDDFSILTITTFHSLCNKILRKYIVNLGLQFTSYFSIIDEKDRKKIIRNILSQLCLDKNIYNISNVGKYISYIKNKVIKKEILESYSGLDKKRINNYDTESSFFSKEIEIIYISYNNYLMKNNMLDFDDLIIYTYKLLTTNYNIALLYQNQFSYVLVDEFQDIDLIQYQIMKILSKNSYFFTVGDLNQNIYSFRGADRLCSYLLLKDFKFSKMNLKKNYRSTENILNKANLLIQNNYINLLDDYFKNFLISVSGSGEEVVYQNFFNSQQESEFIVKKIKELVYFRKYKFKDIAILYRMNELSQEIENSFINSKIPYFVNGYVSLYQKKEIKDFIAYLKFIISPEQNFFLKRIINVPSRNIGTKTIDILEKISSEKNISLFEVIKNISNFNLSKVVEKKIDKFKKIFFNLLSLINDKKTNLSNLIFSIDEIIGYSIMLDEKETQDNNLEKKNNLKRLQFIFAKYDSEMKGNFLDKLISLLDQIVLFSDNDISFNKNDQVILSSIHKSKGLEFKVVFVIGWEENIFLNISNLENFGNDFFVNNSNEECKEKNIQEERRLAYVAITRAKELLYISSSNYRFIFGKKIFSKPISFIQEMKLIDSNKKTKNNFLFYKNRNYKKYSLYNIGEKVQHDFFGLGTIISLNNEIATILFSKPYGMKQILINHFSLKKID</sequence>
<dbReference type="PANTHER" id="PTHR11070">
    <property type="entry name" value="UVRD / RECB / PCRA DNA HELICASE FAMILY MEMBER"/>
    <property type="match status" value="1"/>
</dbReference>
<gene>
    <name evidence="14" type="ORF">FEF22_000460</name>
</gene>
<protein>
    <recommendedName>
        <fullName evidence="9">DNA 3'-5' helicase</fullName>
        <ecNumber evidence="9">5.6.2.4</ecNumber>
    </recommendedName>
</protein>
<dbReference type="Gene3D" id="1.10.486.10">
    <property type="entry name" value="PCRA, domain 4"/>
    <property type="match status" value="1"/>
</dbReference>
<dbReference type="PROSITE" id="PS51217">
    <property type="entry name" value="UVRD_HELICASE_CTER"/>
    <property type="match status" value="1"/>
</dbReference>
<comment type="catalytic activity">
    <reaction evidence="10">
        <text>ATP + H2O = ADP + phosphate + H(+)</text>
        <dbReference type="Rhea" id="RHEA:13065"/>
        <dbReference type="ChEBI" id="CHEBI:15377"/>
        <dbReference type="ChEBI" id="CHEBI:15378"/>
        <dbReference type="ChEBI" id="CHEBI:30616"/>
        <dbReference type="ChEBI" id="CHEBI:43474"/>
        <dbReference type="ChEBI" id="CHEBI:456216"/>
        <dbReference type="EC" id="5.6.2.4"/>
    </reaction>
</comment>
<evidence type="ECO:0000256" key="4">
    <source>
        <dbReference type="ARBA" id="ARBA00022806"/>
    </source>
</evidence>
<comment type="catalytic activity">
    <reaction evidence="8">
        <text>Couples ATP hydrolysis with the unwinding of duplex DNA by translocating in the 3'-5' direction.</text>
        <dbReference type="EC" id="5.6.2.4"/>
    </reaction>
</comment>
<keyword evidence="15" id="KW-1185">Reference proteome</keyword>
<name>A0ABS5BI50_9MOLU</name>
<dbReference type="PANTHER" id="PTHR11070:SF2">
    <property type="entry name" value="ATP-DEPENDENT DNA HELICASE SRS2"/>
    <property type="match status" value="1"/>
</dbReference>
<keyword evidence="4 11" id="KW-0347">Helicase</keyword>
<comment type="similarity">
    <text evidence="1">Belongs to the helicase family. UvrD subfamily.</text>
</comment>
<keyword evidence="7" id="KW-0413">Isomerase</keyword>
<evidence type="ECO:0000256" key="9">
    <source>
        <dbReference type="ARBA" id="ARBA00034808"/>
    </source>
</evidence>
<feature type="domain" description="UvrD-like helicase C-terminal" evidence="13">
    <location>
        <begin position="307"/>
        <end position="587"/>
    </location>
</feature>
<reference evidence="14" key="1">
    <citation type="submission" date="2019-10" db="EMBL/GenBank/DDBJ databases">
        <title>Whole Genome Sequencing and Characterization of Texas Phoenix Palm Decline Phytoplasma Belongs to Lethal Yellowing (16SrIV) Group.</title>
        <authorList>
            <person name="Bao M."/>
        </authorList>
    </citation>
    <scope>NUCLEOTIDE SEQUENCE [LARGE SCALE GENOMIC DNA]</scope>
    <source>
        <strain evidence="14">ACPD</strain>
    </source>
</reference>
<dbReference type="InterPro" id="IPR014016">
    <property type="entry name" value="UvrD-like_ATP-bd"/>
</dbReference>
<organism evidence="14 15">
    <name type="scientific">Texas Phoenix palm phytoplasma</name>
    <dbReference type="NCBI Taxonomy" id="176709"/>
    <lineage>
        <taxon>Bacteria</taxon>
        <taxon>Bacillati</taxon>
        <taxon>Mycoplasmatota</taxon>
        <taxon>Mollicutes</taxon>
        <taxon>Acholeplasmatales</taxon>
        <taxon>Acholeplasmataceae</taxon>
        <taxon>Candidatus Phytoplasma</taxon>
        <taxon>16SrIV (Coconut lethal yellows group)</taxon>
    </lineage>
</organism>
<evidence type="ECO:0000256" key="7">
    <source>
        <dbReference type="ARBA" id="ARBA00023235"/>
    </source>
</evidence>
<keyword evidence="3 11" id="KW-0378">Hydrolase</keyword>
<dbReference type="EMBL" id="VBRA02000004">
    <property type="protein sequence ID" value="MBP3059260.1"/>
    <property type="molecule type" value="Genomic_DNA"/>
</dbReference>